<dbReference type="RefSeq" id="WP_104537351.1">
    <property type="nucleotide sequence ID" value="NZ_MIGY01000002.1"/>
</dbReference>
<dbReference type="Proteomes" id="UP000239204">
    <property type="component" value="Unassembled WGS sequence"/>
</dbReference>
<protein>
    <recommendedName>
        <fullName evidence="1">Bacterial HORMA domain-containing protein</fullName>
    </recommendedName>
</protein>
<dbReference type="EMBL" id="MIGY01000002">
    <property type="protein sequence ID" value="PPU07888.1"/>
    <property type="molecule type" value="Genomic_DNA"/>
</dbReference>
<evidence type="ECO:0000313" key="2">
    <source>
        <dbReference type="EMBL" id="PPU07888.1"/>
    </source>
</evidence>
<feature type="domain" description="Bacterial HORMA" evidence="1">
    <location>
        <begin position="3"/>
        <end position="169"/>
    </location>
</feature>
<gene>
    <name evidence="2" type="ORF">XarjCFBP7645_09885</name>
</gene>
<comment type="caution">
    <text evidence="2">The sequence shown here is derived from an EMBL/GenBank/DDBJ whole genome shotgun (WGS) entry which is preliminary data.</text>
</comment>
<accession>A0A2S7ADR9</accession>
<dbReference type="InterPro" id="IPR041162">
    <property type="entry name" value="Bact_HORMA_1"/>
</dbReference>
<evidence type="ECO:0000259" key="1">
    <source>
        <dbReference type="Pfam" id="PF18138"/>
    </source>
</evidence>
<proteinExistence type="predicted"/>
<sequence length="171" mass="18900">MSYSYTVSETKTFTITHARHMAAKVATDLKRMQRLYGSPSDSSIADYETEIIELLKAGYLGTVTYGFKRDDNWIVPTLRYTAKELAGTSANDDDPGKVPPGANVDGASFYNYLTYSSTWDKLTSAESEAFKKTLPFQRVGAPEPGINGYLVDDRTYSAGGRAMNRASVRSY</sequence>
<organism evidence="2 3">
    <name type="scientific">Xanthomonas arboricola</name>
    <dbReference type="NCBI Taxonomy" id="56448"/>
    <lineage>
        <taxon>Bacteria</taxon>
        <taxon>Pseudomonadati</taxon>
        <taxon>Pseudomonadota</taxon>
        <taxon>Gammaproteobacteria</taxon>
        <taxon>Lysobacterales</taxon>
        <taxon>Lysobacteraceae</taxon>
        <taxon>Xanthomonas</taxon>
    </lineage>
</organism>
<name>A0A2S7ADR9_9XANT</name>
<dbReference type="Pfam" id="PF18138">
    <property type="entry name" value="bacHORMA_1"/>
    <property type="match status" value="1"/>
</dbReference>
<dbReference type="AlphaFoldDB" id="A0A2S7ADR9"/>
<reference evidence="2 3" key="1">
    <citation type="submission" date="2016-08" db="EMBL/GenBank/DDBJ databases">
        <title>Evolution of the type three secretion system and type three effector repertoires in Xanthomonas.</title>
        <authorList>
            <person name="Merda D."/>
            <person name="Briand M."/>
            <person name="Bosis E."/>
            <person name="Rousseau C."/>
            <person name="Portier P."/>
            <person name="Jacques M.-A."/>
            <person name="Fischer-Le Saux M."/>
        </authorList>
    </citation>
    <scope>NUCLEOTIDE SEQUENCE [LARGE SCALE GENOMIC DNA]</scope>
    <source>
        <strain evidence="2 3">CFBP 7645</strain>
    </source>
</reference>
<evidence type="ECO:0000313" key="3">
    <source>
        <dbReference type="Proteomes" id="UP000239204"/>
    </source>
</evidence>